<name>A0A9D4PRZ8_RHISA</name>
<protein>
    <recommendedName>
        <fullName evidence="4">Tick transposon</fullName>
    </recommendedName>
</protein>
<dbReference type="AlphaFoldDB" id="A0A9D4PRZ8"/>
<evidence type="ECO:0000256" key="1">
    <source>
        <dbReference type="SAM" id="MobiDB-lite"/>
    </source>
</evidence>
<organism evidence="2 3">
    <name type="scientific">Rhipicephalus sanguineus</name>
    <name type="common">Brown dog tick</name>
    <name type="synonym">Ixodes sanguineus</name>
    <dbReference type="NCBI Taxonomy" id="34632"/>
    <lineage>
        <taxon>Eukaryota</taxon>
        <taxon>Metazoa</taxon>
        <taxon>Ecdysozoa</taxon>
        <taxon>Arthropoda</taxon>
        <taxon>Chelicerata</taxon>
        <taxon>Arachnida</taxon>
        <taxon>Acari</taxon>
        <taxon>Parasitiformes</taxon>
        <taxon>Ixodida</taxon>
        <taxon>Ixodoidea</taxon>
        <taxon>Ixodidae</taxon>
        <taxon>Rhipicephalinae</taxon>
        <taxon>Rhipicephalus</taxon>
        <taxon>Rhipicephalus</taxon>
    </lineage>
</organism>
<feature type="compositionally biased region" description="Polar residues" evidence="1">
    <location>
        <begin position="23"/>
        <end position="35"/>
    </location>
</feature>
<evidence type="ECO:0008006" key="4">
    <source>
        <dbReference type="Google" id="ProtNLM"/>
    </source>
</evidence>
<keyword evidence="3" id="KW-1185">Reference proteome</keyword>
<accession>A0A9D4PRZ8</accession>
<reference evidence="2" key="2">
    <citation type="submission" date="2021-09" db="EMBL/GenBank/DDBJ databases">
        <authorList>
            <person name="Jia N."/>
            <person name="Wang J."/>
            <person name="Shi W."/>
            <person name="Du L."/>
            <person name="Sun Y."/>
            <person name="Zhan W."/>
            <person name="Jiang J."/>
            <person name="Wang Q."/>
            <person name="Zhang B."/>
            <person name="Ji P."/>
            <person name="Sakyi L.B."/>
            <person name="Cui X."/>
            <person name="Yuan T."/>
            <person name="Jiang B."/>
            <person name="Yang W."/>
            <person name="Lam T.T.-Y."/>
            <person name="Chang Q."/>
            <person name="Ding S."/>
            <person name="Wang X."/>
            <person name="Zhu J."/>
            <person name="Ruan X."/>
            <person name="Zhao L."/>
            <person name="Wei J."/>
            <person name="Que T."/>
            <person name="Du C."/>
            <person name="Cheng J."/>
            <person name="Dai P."/>
            <person name="Han X."/>
            <person name="Huang E."/>
            <person name="Gao Y."/>
            <person name="Liu J."/>
            <person name="Shao H."/>
            <person name="Ye R."/>
            <person name="Li L."/>
            <person name="Wei W."/>
            <person name="Wang X."/>
            <person name="Wang C."/>
            <person name="Huo Q."/>
            <person name="Li W."/>
            <person name="Guo W."/>
            <person name="Chen H."/>
            <person name="Chen S."/>
            <person name="Zhou L."/>
            <person name="Zhou L."/>
            <person name="Ni X."/>
            <person name="Tian J."/>
            <person name="Zhou Y."/>
            <person name="Sheng Y."/>
            <person name="Liu T."/>
            <person name="Pan Y."/>
            <person name="Xia L."/>
            <person name="Li J."/>
            <person name="Zhao F."/>
            <person name="Cao W."/>
        </authorList>
    </citation>
    <scope>NUCLEOTIDE SEQUENCE</scope>
    <source>
        <strain evidence="2">Rsan-2018</strain>
        <tissue evidence="2">Larvae</tissue>
    </source>
</reference>
<evidence type="ECO:0000313" key="3">
    <source>
        <dbReference type="Proteomes" id="UP000821837"/>
    </source>
</evidence>
<proteinExistence type="predicted"/>
<dbReference type="VEuPathDB" id="VectorBase:RSAN_042507"/>
<dbReference type="Proteomes" id="UP000821837">
    <property type="component" value="Chromosome 5"/>
</dbReference>
<evidence type="ECO:0000313" key="2">
    <source>
        <dbReference type="EMBL" id="KAH7951918.1"/>
    </source>
</evidence>
<gene>
    <name evidence="2" type="ORF">HPB52_015406</name>
</gene>
<reference evidence="2" key="1">
    <citation type="journal article" date="2020" name="Cell">
        <title>Large-Scale Comparative Analyses of Tick Genomes Elucidate Their Genetic Diversity and Vector Capacities.</title>
        <authorList>
            <consortium name="Tick Genome and Microbiome Consortium (TIGMIC)"/>
            <person name="Jia N."/>
            <person name="Wang J."/>
            <person name="Shi W."/>
            <person name="Du L."/>
            <person name="Sun Y."/>
            <person name="Zhan W."/>
            <person name="Jiang J.F."/>
            <person name="Wang Q."/>
            <person name="Zhang B."/>
            <person name="Ji P."/>
            <person name="Bell-Sakyi L."/>
            <person name="Cui X.M."/>
            <person name="Yuan T.T."/>
            <person name="Jiang B.G."/>
            <person name="Yang W.F."/>
            <person name="Lam T.T."/>
            <person name="Chang Q.C."/>
            <person name="Ding S.J."/>
            <person name="Wang X.J."/>
            <person name="Zhu J.G."/>
            <person name="Ruan X.D."/>
            <person name="Zhao L."/>
            <person name="Wei J.T."/>
            <person name="Ye R.Z."/>
            <person name="Que T.C."/>
            <person name="Du C.H."/>
            <person name="Zhou Y.H."/>
            <person name="Cheng J.X."/>
            <person name="Dai P.F."/>
            <person name="Guo W.B."/>
            <person name="Han X.H."/>
            <person name="Huang E.J."/>
            <person name="Li L.F."/>
            <person name="Wei W."/>
            <person name="Gao Y.C."/>
            <person name="Liu J.Z."/>
            <person name="Shao H.Z."/>
            <person name="Wang X."/>
            <person name="Wang C.C."/>
            <person name="Yang T.C."/>
            <person name="Huo Q.B."/>
            <person name="Li W."/>
            <person name="Chen H.Y."/>
            <person name="Chen S.E."/>
            <person name="Zhou L.G."/>
            <person name="Ni X.B."/>
            <person name="Tian J.H."/>
            <person name="Sheng Y."/>
            <person name="Liu T."/>
            <person name="Pan Y.S."/>
            <person name="Xia L.Y."/>
            <person name="Li J."/>
            <person name="Zhao F."/>
            <person name="Cao W.C."/>
        </authorList>
    </citation>
    <scope>NUCLEOTIDE SEQUENCE</scope>
    <source>
        <strain evidence="2">Rsan-2018</strain>
    </source>
</reference>
<feature type="region of interest" description="Disordered" evidence="1">
    <location>
        <begin position="1"/>
        <end position="35"/>
    </location>
</feature>
<feature type="compositionally biased region" description="Basic residues" evidence="1">
    <location>
        <begin position="1"/>
        <end position="13"/>
    </location>
</feature>
<dbReference type="EMBL" id="JABSTV010001251">
    <property type="protein sequence ID" value="KAH7951918.1"/>
    <property type="molecule type" value="Genomic_DNA"/>
</dbReference>
<sequence length="133" mass="14639">MRHIHNRAPRRPQPRAPSGRRMSPSQSGRACSSLTSPAVTLGVAVVWPAERRHRLRGAPSPLCGDCGEEETLQHLLISCTALAPQREHLARAFRRQGLPCATMNDVLHPADRVRGALRAVLEYIDAAQLADRL</sequence>
<comment type="caution">
    <text evidence="2">The sequence shown here is derived from an EMBL/GenBank/DDBJ whole genome shotgun (WGS) entry which is preliminary data.</text>
</comment>